<accession>X1PSB8</accession>
<gene>
    <name evidence="1" type="ORF">S06H3_55735</name>
</gene>
<comment type="caution">
    <text evidence="1">The sequence shown here is derived from an EMBL/GenBank/DDBJ whole genome shotgun (WGS) entry which is preliminary data.</text>
</comment>
<reference evidence="1" key="1">
    <citation type="journal article" date="2014" name="Front. Microbiol.">
        <title>High frequency of phylogenetically diverse reductive dehalogenase-homologous genes in deep subseafloor sedimentary metagenomes.</title>
        <authorList>
            <person name="Kawai M."/>
            <person name="Futagami T."/>
            <person name="Toyoda A."/>
            <person name="Takaki Y."/>
            <person name="Nishi S."/>
            <person name="Hori S."/>
            <person name="Arai W."/>
            <person name="Tsubouchi T."/>
            <person name="Morono Y."/>
            <person name="Uchiyama I."/>
            <person name="Ito T."/>
            <person name="Fujiyama A."/>
            <person name="Inagaki F."/>
            <person name="Takami H."/>
        </authorList>
    </citation>
    <scope>NUCLEOTIDE SEQUENCE</scope>
    <source>
        <strain evidence="1">Expedition CK06-06</strain>
    </source>
</reference>
<feature type="non-terminal residue" evidence="1">
    <location>
        <position position="1"/>
    </location>
</feature>
<sequence length="65" mass="7071">TVNDSVFFDASSFPLPGTVNINATAYCKSMDWTDAANTPELTGWGTININGSLTLIPAMTYTHWE</sequence>
<organism evidence="1">
    <name type="scientific">marine sediment metagenome</name>
    <dbReference type="NCBI Taxonomy" id="412755"/>
    <lineage>
        <taxon>unclassified sequences</taxon>
        <taxon>metagenomes</taxon>
        <taxon>ecological metagenomes</taxon>
    </lineage>
</organism>
<dbReference type="EMBL" id="BARV01035758">
    <property type="protein sequence ID" value="GAI58733.1"/>
    <property type="molecule type" value="Genomic_DNA"/>
</dbReference>
<name>X1PSB8_9ZZZZ</name>
<proteinExistence type="predicted"/>
<dbReference type="AlphaFoldDB" id="X1PSB8"/>
<protein>
    <submittedName>
        <fullName evidence="1">Uncharacterized protein</fullName>
    </submittedName>
</protein>
<evidence type="ECO:0000313" key="1">
    <source>
        <dbReference type="EMBL" id="GAI58733.1"/>
    </source>
</evidence>